<keyword evidence="1" id="KW-1133">Transmembrane helix</keyword>
<keyword evidence="3" id="KW-1185">Reference proteome</keyword>
<protein>
    <recommendedName>
        <fullName evidence="4">PknH-like extracellular domain-containing protein</fullName>
    </recommendedName>
</protein>
<gene>
    <name evidence="2" type="ORF">GCM10022236_13770</name>
</gene>
<reference evidence="3" key="1">
    <citation type="journal article" date="2019" name="Int. J. Syst. Evol. Microbiol.">
        <title>The Global Catalogue of Microorganisms (GCM) 10K type strain sequencing project: providing services to taxonomists for standard genome sequencing and annotation.</title>
        <authorList>
            <consortium name="The Broad Institute Genomics Platform"/>
            <consortium name="The Broad Institute Genome Sequencing Center for Infectious Disease"/>
            <person name="Wu L."/>
            <person name="Ma J."/>
        </authorList>
    </citation>
    <scope>NUCLEOTIDE SEQUENCE [LARGE SCALE GENOMIC DNA]</scope>
    <source>
        <strain evidence="3">JCM 16929</strain>
    </source>
</reference>
<keyword evidence="1" id="KW-0472">Membrane</keyword>
<proteinExistence type="predicted"/>
<dbReference type="Proteomes" id="UP001501490">
    <property type="component" value="Unassembled WGS sequence"/>
</dbReference>
<keyword evidence="1" id="KW-0812">Transmembrane</keyword>
<name>A0ABP6ZM73_9ACTN</name>
<evidence type="ECO:0000313" key="2">
    <source>
        <dbReference type="EMBL" id="GAA3613190.1"/>
    </source>
</evidence>
<evidence type="ECO:0000313" key="3">
    <source>
        <dbReference type="Proteomes" id="UP001501490"/>
    </source>
</evidence>
<sequence>MSTEAPPGAESAPGPEVLTTGIEPLSRGTKQKLLIGVLVLAVLAAGFAAWRLWPRPPAPFSLSDLQNVYVGMVRSDGTNDASVLSRENFAVPTASVTPSACEPLFEETTFSGFPDTALDGVGTYWPSQQMAVSLFTFRFADQTAAAEQFRRIDDAVTACAGRRVEIAPRPLTEPPSGTPFTRSGSLARTAPVPLAGVDLQTGYLFTTSGGTTFAVQVFVYANLVSWQFRYDPGTGTYDPSQADQVTTSLADRIRFIDSERG</sequence>
<feature type="transmembrane region" description="Helical" evidence="1">
    <location>
        <begin position="33"/>
        <end position="53"/>
    </location>
</feature>
<dbReference type="EMBL" id="BAABAB010000009">
    <property type="protein sequence ID" value="GAA3613190.1"/>
    <property type="molecule type" value="Genomic_DNA"/>
</dbReference>
<dbReference type="RefSeq" id="WP_344802735.1">
    <property type="nucleotide sequence ID" value="NZ_BAABAB010000009.1"/>
</dbReference>
<evidence type="ECO:0000256" key="1">
    <source>
        <dbReference type="SAM" id="Phobius"/>
    </source>
</evidence>
<comment type="caution">
    <text evidence="2">The sequence shown here is derived from an EMBL/GenBank/DDBJ whole genome shotgun (WGS) entry which is preliminary data.</text>
</comment>
<organism evidence="2 3">
    <name type="scientific">Microlunatus ginsengisoli</name>
    <dbReference type="NCBI Taxonomy" id="363863"/>
    <lineage>
        <taxon>Bacteria</taxon>
        <taxon>Bacillati</taxon>
        <taxon>Actinomycetota</taxon>
        <taxon>Actinomycetes</taxon>
        <taxon>Propionibacteriales</taxon>
        <taxon>Propionibacteriaceae</taxon>
        <taxon>Microlunatus</taxon>
    </lineage>
</organism>
<accession>A0ABP6ZM73</accession>
<evidence type="ECO:0008006" key="4">
    <source>
        <dbReference type="Google" id="ProtNLM"/>
    </source>
</evidence>